<evidence type="ECO:0008006" key="4">
    <source>
        <dbReference type="Google" id="ProtNLM"/>
    </source>
</evidence>
<dbReference type="Proteomes" id="UP001519349">
    <property type="component" value="Unassembled WGS sequence"/>
</dbReference>
<reference evidence="2 3" key="1">
    <citation type="submission" date="2018-05" db="EMBL/GenBank/DDBJ databases">
        <title>Draft genome sequence of Streptococcus panodentis CCUG 70867T.</title>
        <authorList>
            <person name="Salva-Serra F."/>
            <person name="Mendez V."/>
            <person name="Jaen-Luchoro D."/>
            <person name="Gonzales-Siles L."/>
            <person name="Karlsson R."/>
            <person name="Engstrom-Jakobsson H."/>
            <person name="Busquets A."/>
            <person name="Gomila M."/>
            <person name="Pineiro-Iglesias B."/>
            <person name="Bennasar-Figueras A."/>
            <person name="Seeger M."/>
            <person name="Moore E."/>
        </authorList>
    </citation>
    <scope>NUCLEOTIDE SEQUENCE [LARGE SCALE GENOMIC DNA]</scope>
    <source>
        <strain evidence="2 3">CCUG 70867</strain>
    </source>
</reference>
<dbReference type="RefSeq" id="WP_338060125.1">
    <property type="nucleotide sequence ID" value="NZ_QFAY01000046.1"/>
</dbReference>
<keyword evidence="1" id="KW-1133">Transmembrane helix</keyword>
<keyword evidence="1" id="KW-0812">Transmembrane</keyword>
<feature type="transmembrane region" description="Helical" evidence="1">
    <location>
        <begin position="267"/>
        <end position="283"/>
    </location>
</feature>
<feature type="transmembrane region" description="Helical" evidence="1">
    <location>
        <begin position="64"/>
        <end position="82"/>
    </location>
</feature>
<feature type="transmembrane region" description="Helical" evidence="1">
    <location>
        <begin position="33"/>
        <end position="52"/>
    </location>
</feature>
<evidence type="ECO:0000313" key="2">
    <source>
        <dbReference type="EMBL" id="MBP2622286.1"/>
    </source>
</evidence>
<feature type="transmembrane region" description="Helical" evidence="1">
    <location>
        <begin position="132"/>
        <end position="152"/>
    </location>
</feature>
<feature type="transmembrane region" description="Helical" evidence="1">
    <location>
        <begin position="94"/>
        <end position="120"/>
    </location>
</feature>
<protein>
    <recommendedName>
        <fullName evidence="4">Beta-carotene 15,15'-monooxygenase</fullName>
    </recommendedName>
</protein>
<keyword evidence="1" id="KW-0472">Membrane</keyword>
<evidence type="ECO:0000313" key="3">
    <source>
        <dbReference type="Proteomes" id="UP001519349"/>
    </source>
</evidence>
<feature type="transmembrane region" description="Helical" evidence="1">
    <location>
        <begin position="208"/>
        <end position="233"/>
    </location>
</feature>
<feature type="transmembrane region" description="Helical" evidence="1">
    <location>
        <begin position="295"/>
        <end position="316"/>
    </location>
</feature>
<comment type="caution">
    <text evidence="2">The sequence shown here is derived from an EMBL/GenBank/DDBJ whole genome shotgun (WGS) entry which is preliminary data.</text>
</comment>
<evidence type="ECO:0000256" key="1">
    <source>
        <dbReference type="SAM" id="Phobius"/>
    </source>
</evidence>
<accession>A0ABS5B199</accession>
<name>A0ABS5B199_9STRE</name>
<keyword evidence="3" id="KW-1185">Reference proteome</keyword>
<proteinExistence type="predicted"/>
<dbReference type="EMBL" id="QFAY01000046">
    <property type="protein sequence ID" value="MBP2622286.1"/>
    <property type="molecule type" value="Genomic_DNA"/>
</dbReference>
<sequence>MIKNNTDLKREELNKEYFQALGSTRASVGMLSLAWAGLFFFVIESIYIFFYIKEQYNVNPFTNYIFIFLCFYMLFLVVCQLLSFDKKLIYKHQVFGTSMLLIMINGLLLSLVLTGYILIIFTNDTLMGLVRYSVYFFFFSFLFFLGLLLYNIRWLREQLSRGFSEQRTNANYFAASSVFSKPSLWIIFALTILGGVAAAFLTKSWQGILGILGNILFISAFSRLIVEVGYLLYLRIKDKSYWEEMPEELTEQSLLKVLDVRKAKSRLIIEVVLFFSLMSYIRVMDIDVANSPIWLTWTVRIFGYTISLDAITSLVLHQIKKRKRGK</sequence>
<gene>
    <name evidence="2" type="ORF">DHL47_13405</name>
</gene>
<organism evidence="2 3">
    <name type="scientific">Streptococcus panodentis</name>
    <dbReference type="NCBI Taxonomy" id="1581472"/>
    <lineage>
        <taxon>Bacteria</taxon>
        <taxon>Bacillati</taxon>
        <taxon>Bacillota</taxon>
        <taxon>Bacilli</taxon>
        <taxon>Lactobacillales</taxon>
        <taxon>Streptococcaceae</taxon>
        <taxon>Streptococcus</taxon>
    </lineage>
</organism>